<evidence type="ECO:0000313" key="3">
    <source>
        <dbReference type="WBParaSite" id="PTRK_0000210100.1"/>
    </source>
</evidence>
<feature type="transmembrane region" description="Helical" evidence="1">
    <location>
        <begin position="196"/>
        <end position="218"/>
    </location>
</feature>
<feature type="transmembrane region" description="Helical" evidence="1">
    <location>
        <begin position="171"/>
        <end position="190"/>
    </location>
</feature>
<dbReference type="WBParaSite" id="PTRK_0000210100.1">
    <property type="protein sequence ID" value="PTRK_0000210100.1"/>
    <property type="gene ID" value="PTRK_0000210100"/>
</dbReference>
<feature type="transmembrane region" description="Helical" evidence="1">
    <location>
        <begin position="110"/>
        <end position="130"/>
    </location>
</feature>
<keyword evidence="1" id="KW-1133">Transmembrane helix</keyword>
<proteinExistence type="predicted"/>
<sequence>MPRLNNSSIIYIYFGASFLAYFGTDGFKVDSPIVSSMPVVILAILTLFTFMEWKAKFLTALSFLISAWGLYSWYENPNFMEKNASYLLLSKVLYLSSFVSCLIRFWSPAFFIMLTYAILFIYFCFLDLFLTLPLLIIILSASMTVLAFEVSIGASIWKYDSYQMDTKYSAFLRLFGLLLLTTYESCLYVDKFGASYFSPVAIYLNIFYYISHLLLFVANERSF</sequence>
<feature type="transmembrane region" description="Helical" evidence="1">
    <location>
        <begin position="136"/>
        <end position="159"/>
    </location>
</feature>
<accession>A0A0N4Z536</accession>
<dbReference type="AlphaFoldDB" id="A0A0N4Z536"/>
<evidence type="ECO:0000256" key="1">
    <source>
        <dbReference type="SAM" id="Phobius"/>
    </source>
</evidence>
<reference evidence="3" key="1">
    <citation type="submission" date="2017-02" db="UniProtKB">
        <authorList>
            <consortium name="WormBaseParasite"/>
        </authorList>
    </citation>
    <scope>IDENTIFICATION</scope>
</reference>
<dbReference type="Proteomes" id="UP000038045">
    <property type="component" value="Unplaced"/>
</dbReference>
<protein>
    <submittedName>
        <fullName evidence="3">YhhN-like protein</fullName>
    </submittedName>
</protein>
<feature type="transmembrane region" description="Helical" evidence="1">
    <location>
        <begin position="33"/>
        <end position="50"/>
    </location>
</feature>
<organism evidence="2 3">
    <name type="scientific">Parastrongyloides trichosuri</name>
    <name type="common">Possum-specific nematode worm</name>
    <dbReference type="NCBI Taxonomy" id="131310"/>
    <lineage>
        <taxon>Eukaryota</taxon>
        <taxon>Metazoa</taxon>
        <taxon>Ecdysozoa</taxon>
        <taxon>Nematoda</taxon>
        <taxon>Chromadorea</taxon>
        <taxon>Rhabditida</taxon>
        <taxon>Tylenchina</taxon>
        <taxon>Panagrolaimomorpha</taxon>
        <taxon>Strongyloidoidea</taxon>
        <taxon>Strongyloididae</taxon>
        <taxon>Parastrongyloides</taxon>
    </lineage>
</organism>
<evidence type="ECO:0000313" key="2">
    <source>
        <dbReference type="Proteomes" id="UP000038045"/>
    </source>
</evidence>
<keyword evidence="1" id="KW-0472">Membrane</keyword>
<keyword evidence="1" id="KW-0812">Transmembrane</keyword>
<name>A0A0N4Z536_PARTI</name>
<feature type="transmembrane region" description="Helical" evidence="1">
    <location>
        <begin position="9"/>
        <end position="27"/>
    </location>
</feature>
<dbReference type="STRING" id="131310.A0A0N4Z536"/>
<feature type="transmembrane region" description="Helical" evidence="1">
    <location>
        <begin position="57"/>
        <end position="74"/>
    </location>
</feature>
<feature type="transmembrane region" description="Helical" evidence="1">
    <location>
        <begin position="86"/>
        <end position="103"/>
    </location>
</feature>
<keyword evidence="2" id="KW-1185">Reference proteome</keyword>